<dbReference type="EnsemblBacteria" id="ACZ18972">
    <property type="protein sequence ID" value="ACZ18972"/>
    <property type="gene ID" value="Taci_0739"/>
</dbReference>
<protein>
    <submittedName>
        <fullName evidence="2">Uncharacterized protein</fullName>
    </submittedName>
</protein>
<dbReference type="HOGENOM" id="CLU_2393389_0_0_0"/>
<evidence type="ECO:0000313" key="3">
    <source>
        <dbReference type="Proteomes" id="UP000002030"/>
    </source>
</evidence>
<dbReference type="AlphaFoldDB" id="D1B9L9"/>
<evidence type="ECO:0000313" key="2">
    <source>
        <dbReference type="EMBL" id="ACZ18972.1"/>
    </source>
</evidence>
<dbReference type="Proteomes" id="UP000002030">
    <property type="component" value="Chromosome"/>
</dbReference>
<dbReference type="KEGG" id="tai:Taci_0739"/>
<feature type="region of interest" description="Disordered" evidence="1">
    <location>
        <begin position="1"/>
        <end position="26"/>
    </location>
</feature>
<reference evidence="2 3" key="1">
    <citation type="journal article" date="2009" name="Stand. Genomic Sci.">
        <title>Complete genome sequence of Thermanaerovibrio acidaminovorans type strain (Su883).</title>
        <authorList>
            <person name="Chovatia M."/>
            <person name="Sikorski J."/>
            <person name="Schroder M."/>
            <person name="Lapidus A."/>
            <person name="Nolan M."/>
            <person name="Tice H."/>
            <person name="Glavina Del Rio T."/>
            <person name="Copeland A."/>
            <person name="Cheng J.F."/>
            <person name="Lucas S."/>
            <person name="Chen F."/>
            <person name="Bruce D."/>
            <person name="Goodwin L."/>
            <person name="Pitluck S."/>
            <person name="Ivanova N."/>
            <person name="Mavromatis K."/>
            <person name="Ovchinnikova G."/>
            <person name="Pati A."/>
            <person name="Chen A."/>
            <person name="Palaniappan K."/>
            <person name="Land M."/>
            <person name="Hauser L."/>
            <person name="Chang Y.J."/>
            <person name="Jeffries C.D."/>
            <person name="Chain P."/>
            <person name="Saunders E."/>
            <person name="Detter J.C."/>
            <person name="Brettin T."/>
            <person name="Rohde M."/>
            <person name="Goker M."/>
            <person name="Spring S."/>
            <person name="Bristow J."/>
            <person name="Markowitz V."/>
            <person name="Hugenholtz P."/>
            <person name="Kyrpides N.C."/>
            <person name="Klenk H.P."/>
            <person name="Eisen J.A."/>
        </authorList>
    </citation>
    <scope>NUCLEOTIDE SEQUENCE [LARGE SCALE GENOMIC DNA]</scope>
    <source>
        <strain evidence="3">ATCC 49978 / DSM 6589 / Su883</strain>
    </source>
</reference>
<feature type="compositionally biased region" description="Basic and acidic residues" evidence="1">
    <location>
        <begin position="1"/>
        <end position="12"/>
    </location>
</feature>
<keyword evidence="3" id="KW-1185">Reference proteome</keyword>
<accession>D1B9L9</accession>
<organism evidence="2 3">
    <name type="scientific">Thermanaerovibrio acidaminovorans (strain ATCC 49978 / DSM 6589 / Su883)</name>
    <name type="common">Selenomonas acidaminovorans</name>
    <dbReference type="NCBI Taxonomy" id="525903"/>
    <lineage>
        <taxon>Bacteria</taxon>
        <taxon>Thermotogati</taxon>
        <taxon>Synergistota</taxon>
        <taxon>Synergistia</taxon>
        <taxon>Synergistales</taxon>
        <taxon>Synergistaceae</taxon>
        <taxon>Thermanaerovibrio</taxon>
    </lineage>
</organism>
<name>D1B9L9_THEAS</name>
<sequence length="93" mass="10744">MPEEASKMEDKAKKPRRPRRSPEEMLQELERRKAKLEKRLIKKNQEAILSIGHAFIKVVGLDLSDLSPAESERIAKEPDYAMVFVRDRIKGDA</sequence>
<evidence type="ECO:0000256" key="1">
    <source>
        <dbReference type="SAM" id="MobiDB-lite"/>
    </source>
</evidence>
<dbReference type="eggNOG" id="ENOG502ZXC1">
    <property type="taxonomic scope" value="Bacteria"/>
</dbReference>
<proteinExistence type="predicted"/>
<gene>
    <name evidence="2" type="ordered locus">Taci_0739</name>
</gene>
<dbReference type="EMBL" id="CP001818">
    <property type="protein sequence ID" value="ACZ18972.1"/>
    <property type="molecule type" value="Genomic_DNA"/>
</dbReference>